<comment type="caution">
    <text evidence="1">The sequence shown here is derived from an EMBL/GenBank/DDBJ whole genome shotgun (WGS) entry which is preliminary data.</text>
</comment>
<accession>K0THE5</accession>
<keyword evidence="2" id="KW-1185">Reference proteome</keyword>
<reference evidence="1 2" key="1">
    <citation type="journal article" date="2012" name="Genome Biol.">
        <title>Genome and low-iron response of an oceanic diatom adapted to chronic iron limitation.</title>
        <authorList>
            <person name="Lommer M."/>
            <person name="Specht M."/>
            <person name="Roy A.S."/>
            <person name="Kraemer L."/>
            <person name="Andreson R."/>
            <person name="Gutowska M.A."/>
            <person name="Wolf J."/>
            <person name="Bergner S.V."/>
            <person name="Schilhabel M.B."/>
            <person name="Klostermeier U.C."/>
            <person name="Beiko R.G."/>
            <person name="Rosenstiel P."/>
            <person name="Hippler M."/>
            <person name="Laroche J."/>
        </authorList>
    </citation>
    <scope>NUCLEOTIDE SEQUENCE [LARGE SCALE GENOMIC DNA]</scope>
    <source>
        <strain evidence="1 2">CCMP1005</strain>
    </source>
</reference>
<proteinExistence type="predicted"/>
<organism evidence="1 2">
    <name type="scientific">Thalassiosira oceanica</name>
    <name type="common">Marine diatom</name>
    <dbReference type="NCBI Taxonomy" id="159749"/>
    <lineage>
        <taxon>Eukaryota</taxon>
        <taxon>Sar</taxon>
        <taxon>Stramenopiles</taxon>
        <taxon>Ochrophyta</taxon>
        <taxon>Bacillariophyta</taxon>
        <taxon>Coscinodiscophyceae</taxon>
        <taxon>Thalassiosirophycidae</taxon>
        <taxon>Thalassiosirales</taxon>
        <taxon>Thalassiosiraceae</taxon>
        <taxon>Thalassiosira</taxon>
    </lineage>
</organism>
<sequence>MAALVFHQLQRSTTAIPSVQTNWIDVRAARAGAVELMQRFHPTRPAPCHVSHFLNLGSWSVVGTCRLAARRKNTATSLDVKLIGWGRTGSAEGRRTGRGLASDALGGWPLRLVGLGLSHFGLEPRDFDLWGSEAHDAG</sequence>
<evidence type="ECO:0000313" key="2">
    <source>
        <dbReference type="Proteomes" id="UP000266841"/>
    </source>
</evidence>
<dbReference type="EMBL" id="AGNL01002150">
    <property type="protein sequence ID" value="EJK76434.1"/>
    <property type="molecule type" value="Genomic_DNA"/>
</dbReference>
<dbReference type="Proteomes" id="UP000266841">
    <property type="component" value="Unassembled WGS sequence"/>
</dbReference>
<gene>
    <name evidence="1" type="ORF">THAOC_01802</name>
</gene>
<protein>
    <submittedName>
        <fullName evidence="1">Uncharacterized protein</fullName>
    </submittedName>
</protein>
<dbReference type="AlphaFoldDB" id="K0THE5"/>
<name>K0THE5_THAOC</name>
<evidence type="ECO:0000313" key="1">
    <source>
        <dbReference type="EMBL" id="EJK76434.1"/>
    </source>
</evidence>